<proteinExistence type="predicted"/>
<evidence type="ECO:0000256" key="1">
    <source>
        <dbReference type="SAM" id="SignalP"/>
    </source>
</evidence>
<feature type="chain" id="PRO_5045768980" description="Transporter" evidence="1">
    <location>
        <begin position="28"/>
        <end position="350"/>
    </location>
</feature>
<dbReference type="EMBL" id="JBHMEC010000018">
    <property type="protein sequence ID" value="MFB9150800.1"/>
    <property type="molecule type" value="Genomic_DNA"/>
</dbReference>
<dbReference type="PROSITE" id="PS51257">
    <property type="entry name" value="PROKAR_LIPOPROTEIN"/>
    <property type="match status" value="1"/>
</dbReference>
<protein>
    <recommendedName>
        <fullName evidence="4">Transporter</fullName>
    </recommendedName>
</protein>
<comment type="caution">
    <text evidence="2">The sequence shown here is derived from an EMBL/GenBank/DDBJ whole genome shotgun (WGS) entry which is preliminary data.</text>
</comment>
<sequence>MPKIRNRSGCVAIVGIAACLLTGQSAAAQDGTGGISTDDAAFYGCTGDLGSPLDMRCCLARHERNVLNDPNLSADERARAVGFEASLVSALAEMGESDQPRYCPTPTSLPPIFIRGSGPPIFGGGPGRGAGPAGAGGPAPVTSFPRIAVSLGVGTLADGFDTSVPTGGGTSQRFPSDPFSGPALDLRLAWILGRAATNRDPRLRRATTTVWSIIVGYTYLRSRVTEFTNIGGTFNGITNTTFRGHTTVKRPYAGLAFAIPLNDGQSIGSMPPLSLHAAGTLGYSQLTVSDDNGPFSNTESGIDAGVEFGLNVGLDDSWTITPNVSVVYGEHREDPEVTLGLRLSRILSLF</sequence>
<reference evidence="2 3" key="1">
    <citation type="submission" date="2024-09" db="EMBL/GenBank/DDBJ databases">
        <authorList>
            <person name="Sun Q."/>
            <person name="Mori K."/>
        </authorList>
    </citation>
    <scope>NUCLEOTIDE SEQUENCE [LARGE SCALE GENOMIC DNA]</scope>
    <source>
        <strain evidence="2 3">CECT 9424</strain>
    </source>
</reference>
<organism evidence="2 3">
    <name type="scientific">Roseovarius ramblicola</name>
    <dbReference type="NCBI Taxonomy" id="2022336"/>
    <lineage>
        <taxon>Bacteria</taxon>
        <taxon>Pseudomonadati</taxon>
        <taxon>Pseudomonadota</taxon>
        <taxon>Alphaproteobacteria</taxon>
        <taxon>Rhodobacterales</taxon>
        <taxon>Roseobacteraceae</taxon>
        <taxon>Roseovarius</taxon>
    </lineage>
</organism>
<evidence type="ECO:0000313" key="3">
    <source>
        <dbReference type="Proteomes" id="UP001589670"/>
    </source>
</evidence>
<keyword evidence="1" id="KW-0732">Signal</keyword>
<evidence type="ECO:0000313" key="2">
    <source>
        <dbReference type="EMBL" id="MFB9150800.1"/>
    </source>
</evidence>
<dbReference type="Proteomes" id="UP001589670">
    <property type="component" value="Unassembled WGS sequence"/>
</dbReference>
<feature type="signal peptide" evidence="1">
    <location>
        <begin position="1"/>
        <end position="27"/>
    </location>
</feature>
<dbReference type="RefSeq" id="WP_377070348.1">
    <property type="nucleotide sequence ID" value="NZ_JBHMEC010000018.1"/>
</dbReference>
<gene>
    <name evidence="2" type="ORF">ACFFU4_13680</name>
</gene>
<accession>A0ABV5I4A4</accession>
<name>A0ABV5I4A4_9RHOB</name>
<evidence type="ECO:0008006" key="4">
    <source>
        <dbReference type="Google" id="ProtNLM"/>
    </source>
</evidence>
<keyword evidence="3" id="KW-1185">Reference proteome</keyword>